<gene>
    <name evidence="3" type="primary">LOC106813618</name>
</gene>
<dbReference type="Pfam" id="PF00560">
    <property type="entry name" value="LRR_1"/>
    <property type="match status" value="1"/>
</dbReference>
<dbReference type="InterPro" id="IPR032675">
    <property type="entry name" value="LRR_dom_sf"/>
</dbReference>
<evidence type="ECO:0000313" key="2">
    <source>
        <dbReference type="Proteomes" id="UP000695022"/>
    </source>
</evidence>
<protein>
    <submittedName>
        <fullName evidence="3">Trophoblast glycoprotein-like</fullName>
    </submittedName>
</protein>
<dbReference type="InterPro" id="IPR001611">
    <property type="entry name" value="Leu-rich_rpt"/>
</dbReference>
<dbReference type="RefSeq" id="XP_014673286.1">
    <property type="nucleotide sequence ID" value="XM_014817800.1"/>
</dbReference>
<keyword evidence="2" id="KW-1185">Reference proteome</keyword>
<reference evidence="3" key="1">
    <citation type="submission" date="2025-08" db="UniProtKB">
        <authorList>
            <consortium name="RefSeq"/>
        </authorList>
    </citation>
    <scope>IDENTIFICATION</scope>
</reference>
<proteinExistence type="predicted"/>
<accession>A0ABM1EM65</accession>
<sequence>MIGYTLLKLSVTTTAVKRRAFSWMEKFPLRSSHALMVQFEGAFDGLSSLKTLDISNNDIGGELPAEIFRNLATLQSLHINHIQLKKLLGDVFVDQRNLRALWLVNNSFSSVDDFLPSLRALPRLETLEISQNPIQ</sequence>
<keyword evidence="1" id="KW-0732">Signal</keyword>
<dbReference type="GeneID" id="106813618"/>
<organism evidence="2 3">
    <name type="scientific">Priapulus caudatus</name>
    <name type="common">Priapulid worm</name>
    <dbReference type="NCBI Taxonomy" id="37621"/>
    <lineage>
        <taxon>Eukaryota</taxon>
        <taxon>Metazoa</taxon>
        <taxon>Ecdysozoa</taxon>
        <taxon>Scalidophora</taxon>
        <taxon>Priapulida</taxon>
        <taxon>Priapulimorpha</taxon>
        <taxon>Priapulimorphida</taxon>
        <taxon>Priapulidae</taxon>
        <taxon>Priapulus</taxon>
    </lineage>
</organism>
<dbReference type="Proteomes" id="UP000695022">
    <property type="component" value="Unplaced"/>
</dbReference>
<evidence type="ECO:0000256" key="1">
    <source>
        <dbReference type="ARBA" id="ARBA00022729"/>
    </source>
</evidence>
<dbReference type="SUPFAM" id="SSF52058">
    <property type="entry name" value="L domain-like"/>
    <property type="match status" value="1"/>
</dbReference>
<name>A0ABM1EM65_PRICU</name>
<dbReference type="InterPro" id="IPR050328">
    <property type="entry name" value="Dev_Immune_Receptor"/>
</dbReference>
<dbReference type="PANTHER" id="PTHR24373:SF275">
    <property type="entry name" value="TIR DOMAIN-CONTAINING PROTEIN"/>
    <property type="match status" value="1"/>
</dbReference>
<dbReference type="PANTHER" id="PTHR24373">
    <property type="entry name" value="SLIT RELATED LEUCINE-RICH REPEAT NEURONAL PROTEIN"/>
    <property type="match status" value="1"/>
</dbReference>
<evidence type="ECO:0000313" key="3">
    <source>
        <dbReference type="RefSeq" id="XP_014673286.1"/>
    </source>
</evidence>
<dbReference type="Gene3D" id="3.80.10.10">
    <property type="entry name" value="Ribonuclease Inhibitor"/>
    <property type="match status" value="1"/>
</dbReference>